<accession>A0A926ISF7</accession>
<dbReference type="Pfam" id="PF06283">
    <property type="entry name" value="ThuA"/>
    <property type="match status" value="1"/>
</dbReference>
<name>A0A926ISF7_9FIRM</name>
<dbReference type="RefSeq" id="WP_262431169.1">
    <property type="nucleotide sequence ID" value="NZ_JACRTE010000001.1"/>
</dbReference>
<sequence>MINVTVWNEYKHERESELVAKIYPDGIHMAIKKMLGRNEEFNIRTATLDMPEHGLTDDVLDTTDVLIWWGHMAHNQVSEEVAEKVKQHVLDGMGLIVLHSGHLSKPFVKLMGTCCRSKWRENDETERIWVVEPAHPIASGLPEYIEIPQEETYGERFEIPTPDELVFISWFSGGEVFRSGCCYKRGLGKIFYFRSGHEGYPIYWREDITKILENAVYWAKPSHGPKPSLGHYDAIENVKDKFAGMDESLRKHTYIKD</sequence>
<dbReference type="Proteomes" id="UP000647416">
    <property type="component" value="Unassembled WGS sequence"/>
</dbReference>
<gene>
    <name evidence="2" type="ORF">H8706_01190</name>
</gene>
<organism evidence="2 3">
    <name type="scientific">Qingrenia yutianensis</name>
    <dbReference type="NCBI Taxonomy" id="2763676"/>
    <lineage>
        <taxon>Bacteria</taxon>
        <taxon>Bacillati</taxon>
        <taxon>Bacillota</taxon>
        <taxon>Clostridia</taxon>
        <taxon>Eubacteriales</taxon>
        <taxon>Oscillospiraceae</taxon>
        <taxon>Qingrenia</taxon>
    </lineage>
</organism>
<protein>
    <submittedName>
        <fullName evidence="2">ThuA domain-containing protein</fullName>
    </submittedName>
</protein>
<dbReference type="InterPro" id="IPR009381">
    <property type="entry name" value="Trehalose_catabolism_ThuA_prok"/>
</dbReference>
<keyword evidence="3" id="KW-1185">Reference proteome</keyword>
<proteinExistence type="predicted"/>
<evidence type="ECO:0000259" key="1">
    <source>
        <dbReference type="Pfam" id="PF06283"/>
    </source>
</evidence>
<reference evidence="2" key="1">
    <citation type="submission" date="2020-08" db="EMBL/GenBank/DDBJ databases">
        <title>Genome public.</title>
        <authorList>
            <person name="Liu C."/>
            <person name="Sun Q."/>
        </authorList>
    </citation>
    <scope>NUCLEOTIDE SEQUENCE</scope>
    <source>
        <strain evidence="2">NSJ-50</strain>
    </source>
</reference>
<dbReference type="InterPro" id="IPR029062">
    <property type="entry name" value="Class_I_gatase-like"/>
</dbReference>
<evidence type="ECO:0000313" key="3">
    <source>
        <dbReference type="Proteomes" id="UP000647416"/>
    </source>
</evidence>
<evidence type="ECO:0000313" key="2">
    <source>
        <dbReference type="EMBL" id="MBC8595485.1"/>
    </source>
</evidence>
<comment type="caution">
    <text evidence="2">The sequence shown here is derived from an EMBL/GenBank/DDBJ whole genome shotgun (WGS) entry which is preliminary data.</text>
</comment>
<dbReference type="EMBL" id="JACRTE010000001">
    <property type="protein sequence ID" value="MBC8595485.1"/>
    <property type="molecule type" value="Genomic_DNA"/>
</dbReference>
<dbReference type="AlphaFoldDB" id="A0A926ISF7"/>
<dbReference type="InterPro" id="IPR029010">
    <property type="entry name" value="ThuA-like"/>
</dbReference>
<dbReference type="PIRSF" id="PIRSF030013">
    <property type="entry name" value="ThuA"/>
    <property type="match status" value="1"/>
</dbReference>
<feature type="domain" description="ThuA-like" evidence="1">
    <location>
        <begin position="3"/>
        <end position="219"/>
    </location>
</feature>
<dbReference type="Gene3D" id="3.40.50.880">
    <property type="match status" value="1"/>
</dbReference>
<dbReference type="SUPFAM" id="SSF52317">
    <property type="entry name" value="Class I glutamine amidotransferase-like"/>
    <property type="match status" value="1"/>
</dbReference>